<dbReference type="Proteomes" id="UP001161580">
    <property type="component" value="Unassembled WGS sequence"/>
</dbReference>
<keyword evidence="4" id="KW-1185">Reference proteome</keyword>
<dbReference type="InterPro" id="IPR006597">
    <property type="entry name" value="Sel1-like"/>
</dbReference>
<dbReference type="Gene3D" id="1.25.40.10">
    <property type="entry name" value="Tetratricopeptide repeat domain"/>
    <property type="match status" value="1"/>
</dbReference>
<dbReference type="RefSeq" id="WP_311786564.1">
    <property type="nucleotide sequence ID" value="NZ_JALDYY010000005.1"/>
</dbReference>
<sequence>MYALSVLRSANRLQIAGLPRLLAVAIIMGAVAPAAAGQKTPATNDCDRLAGSRYDGERNRGFKPVDADSINVDAALEACSAALDATNAPRFAFQLGRVQDRAGEISSAVDHYSRAANAGYAIALVHLGAIAGRMGDAQQEFRYFTEAAEKGNALGAYNLGVAYRDGNGTNVDGALAIKWFTRASVQGYDVAAFNLGAIYDEGKIVPEDNRLAINWYNIAAARGNVDAMINLGLMLESGEGTDRNIAAAAIMYREAAARGDSFGSAKFEALRSVLVAQDPGEVEHQARVVDDGEHPGKDAGPTPVVRRKAI</sequence>
<dbReference type="InterPro" id="IPR052945">
    <property type="entry name" value="Mitotic_Regulator"/>
</dbReference>
<feature type="signal peptide" evidence="2">
    <location>
        <begin position="1"/>
        <end position="36"/>
    </location>
</feature>
<dbReference type="PANTHER" id="PTHR43628:SF1">
    <property type="entry name" value="CHITIN SYNTHASE REGULATORY FACTOR 2-RELATED"/>
    <property type="match status" value="1"/>
</dbReference>
<dbReference type="EMBL" id="JALDYZ010000004">
    <property type="protein sequence ID" value="MDI7922495.1"/>
    <property type="molecule type" value="Genomic_DNA"/>
</dbReference>
<evidence type="ECO:0000256" key="2">
    <source>
        <dbReference type="SAM" id="SignalP"/>
    </source>
</evidence>
<feature type="chain" id="PRO_5041901763" evidence="2">
    <location>
        <begin position="37"/>
        <end position="310"/>
    </location>
</feature>
<dbReference type="InterPro" id="IPR011990">
    <property type="entry name" value="TPR-like_helical_dom_sf"/>
</dbReference>
<proteinExistence type="predicted"/>
<dbReference type="SMART" id="SM00671">
    <property type="entry name" value="SEL1"/>
    <property type="match status" value="5"/>
</dbReference>
<protein>
    <submittedName>
        <fullName evidence="3">Sel1 repeat family protein</fullName>
    </submittedName>
</protein>
<evidence type="ECO:0000256" key="1">
    <source>
        <dbReference type="SAM" id="MobiDB-lite"/>
    </source>
</evidence>
<dbReference type="AlphaFoldDB" id="A0AAE3QCC8"/>
<dbReference type="Pfam" id="PF08238">
    <property type="entry name" value="Sel1"/>
    <property type="match status" value="5"/>
</dbReference>
<comment type="caution">
    <text evidence="3">The sequence shown here is derived from an EMBL/GenBank/DDBJ whole genome shotgun (WGS) entry which is preliminary data.</text>
</comment>
<keyword evidence="2" id="KW-0732">Signal</keyword>
<evidence type="ECO:0000313" key="4">
    <source>
        <dbReference type="Proteomes" id="UP001161580"/>
    </source>
</evidence>
<reference evidence="3" key="1">
    <citation type="submission" date="2022-03" db="EMBL/GenBank/DDBJ databases">
        <title>Fererhizobium litorale gen. nov., sp. nov., isolated from sandy sediments of the Sea of Japan seashore.</title>
        <authorList>
            <person name="Romanenko L."/>
            <person name="Kurilenko V."/>
            <person name="Otstavnykh N."/>
            <person name="Svetashev V."/>
            <person name="Tekutyeva L."/>
            <person name="Isaeva M."/>
            <person name="Mikhailov V."/>
        </authorList>
    </citation>
    <scope>NUCLEOTIDE SEQUENCE</scope>
    <source>
        <strain evidence="3">KMM 9576</strain>
    </source>
</reference>
<feature type="compositionally biased region" description="Basic and acidic residues" evidence="1">
    <location>
        <begin position="286"/>
        <end position="297"/>
    </location>
</feature>
<accession>A0AAE3QCC8</accession>
<evidence type="ECO:0000313" key="3">
    <source>
        <dbReference type="EMBL" id="MDI7922495.1"/>
    </source>
</evidence>
<dbReference type="SUPFAM" id="SSF81901">
    <property type="entry name" value="HCP-like"/>
    <property type="match status" value="1"/>
</dbReference>
<name>A0AAE3QCC8_9HYPH</name>
<gene>
    <name evidence="3" type="ORF">MRS75_10400</name>
</gene>
<feature type="region of interest" description="Disordered" evidence="1">
    <location>
        <begin position="286"/>
        <end position="310"/>
    </location>
</feature>
<organism evidence="3 4">
    <name type="scientific">Ferirhizobium litorale</name>
    <dbReference type="NCBI Taxonomy" id="2927786"/>
    <lineage>
        <taxon>Bacteria</taxon>
        <taxon>Pseudomonadati</taxon>
        <taxon>Pseudomonadota</taxon>
        <taxon>Alphaproteobacteria</taxon>
        <taxon>Hyphomicrobiales</taxon>
        <taxon>Rhizobiaceae</taxon>
        <taxon>Ferirhizobium</taxon>
    </lineage>
</organism>
<dbReference type="PANTHER" id="PTHR43628">
    <property type="entry name" value="ACTIVATOR OF C KINASE PROTEIN 1-RELATED"/>
    <property type="match status" value="1"/>
</dbReference>